<dbReference type="Proteomes" id="UP000001950">
    <property type="component" value="Chromosome 1"/>
</dbReference>
<dbReference type="GeneID" id="3863793"/>
<keyword evidence="2" id="KW-1185">Reference proteome</keyword>
<dbReference type="InParanoid" id="Q4UI45"/>
<protein>
    <submittedName>
        <fullName evidence="1">Uncharacterized protein</fullName>
    </submittedName>
</protein>
<dbReference type="OrthoDB" id="360225at2759"/>
<reference evidence="1 2" key="1">
    <citation type="journal article" date="2005" name="Science">
        <title>Genome of the host-cell transforming parasite Theileria annulata compared with T. parva.</title>
        <authorList>
            <person name="Pain A."/>
            <person name="Renauld H."/>
            <person name="Berriman M."/>
            <person name="Murphy L."/>
            <person name="Yeats C.A."/>
            <person name="Weir W."/>
            <person name="Kerhornou A."/>
            <person name="Aslett M."/>
            <person name="Bishop R."/>
            <person name="Bouchier C."/>
            <person name="Cochet M."/>
            <person name="Coulson R.M.R."/>
            <person name="Cronin A."/>
            <person name="de Villiers E.P."/>
            <person name="Fraser A."/>
            <person name="Fosker N."/>
            <person name="Gardner M."/>
            <person name="Goble A."/>
            <person name="Griffiths-Jones S."/>
            <person name="Harris D.E."/>
            <person name="Katzer F."/>
            <person name="Larke N."/>
            <person name="Lord A."/>
            <person name="Maser P."/>
            <person name="McKellar S."/>
            <person name="Mooney P."/>
            <person name="Morton F."/>
            <person name="Nene V."/>
            <person name="O'Neil S."/>
            <person name="Price C."/>
            <person name="Quail M.A."/>
            <person name="Rabbinowitsch E."/>
            <person name="Rawlings N.D."/>
            <person name="Rutter S."/>
            <person name="Saunders D."/>
            <person name="Seeger K."/>
            <person name="Shah T."/>
            <person name="Squares R."/>
            <person name="Squares S."/>
            <person name="Tivey A."/>
            <person name="Walker A.R."/>
            <person name="Woodward J."/>
            <person name="Dobbelaere D.A.E."/>
            <person name="Langsley G."/>
            <person name="Rajandream M.A."/>
            <person name="McKeever D."/>
            <person name="Shiels B."/>
            <person name="Tait A."/>
            <person name="Barrell B.G."/>
            <person name="Hall N."/>
        </authorList>
    </citation>
    <scope>NUCLEOTIDE SEQUENCE [LARGE SCALE GENOMIC DNA]</scope>
    <source>
        <strain evidence="2">Ankara</strain>
    </source>
</reference>
<dbReference type="eggNOG" id="ENOG502TN8D">
    <property type="taxonomic scope" value="Eukaryota"/>
</dbReference>
<organism evidence="1 2">
    <name type="scientific">Theileria annulata</name>
    <dbReference type="NCBI Taxonomy" id="5874"/>
    <lineage>
        <taxon>Eukaryota</taxon>
        <taxon>Sar</taxon>
        <taxon>Alveolata</taxon>
        <taxon>Apicomplexa</taxon>
        <taxon>Aconoidasida</taxon>
        <taxon>Piroplasmida</taxon>
        <taxon>Theileriidae</taxon>
        <taxon>Theileria</taxon>
    </lineage>
</organism>
<evidence type="ECO:0000313" key="2">
    <source>
        <dbReference type="Proteomes" id="UP000001950"/>
    </source>
</evidence>
<name>Q4UI45_THEAN</name>
<dbReference type="EMBL" id="CR940347">
    <property type="protein sequence ID" value="CAI73244.1"/>
    <property type="molecule type" value="Genomic_DNA"/>
</dbReference>
<dbReference type="OMA" id="FFRYRIY"/>
<proteinExistence type="predicted"/>
<dbReference type="KEGG" id="tan:TA06030"/>
<sequence>MAIMSRIPIFLVFYIIAFFNIKLTHQVEGGNSFLIIPTLTIFYFTNNYNVYCQKARFFVDGRNPLDLVKCPANSTLYYLQAYAVCKTDVNNINDQTKVWFVPEHGNADKRAGQDTVENCKASQNSLIKAYYDYCESVFNENKKCTLAINKENSDSDRFRTEDGLDCANQGKSIFNGVLFCIQTDGSAVKENEEVTLVGFKGVPLEPACPEDRKIQTLTAFTYGPKLTNKGFVDSFLGEARNKCDGNEHCSLDFEDTGRFFRYRIYTYKCVQ</sequence>
<evidence type="ECO:0000313" key="1">
    <source>
        <dbReference type="EMBL" id="CAI73244.1"/>
    </source>
</evidence>
<dbReference type="RefSeq" id="XP_953921.1">
    <property type="nucleotide sequence ID" value="XM_948828.1"/>
</dbReference>
<accession>Q4UI45</accession>
<dbReference type="VEuPathDB" id="PiroplasmaDB:TA06030"/>
<dbReference type="AlphaFoldDB" id="Q4UI45"/>
<gene>
    <name evidence="1" type="ORF">TA06030</name>
</gene>